<evidence type="ECO:0000313" key="2">
    <source>
        <dbReference type="Proteomes" id="UP001062165"/>
    </source>
</evidence>
<keyword evidence="2" id="KW-1185">Reference proteome</keyword>
<sequence length="136" mass="15565">MSEECTDTSGSYNYTYTKSTVSDVDGNNYPTVIFGEQEWMAENLRTTKFNDGTEIPYVTDNTIWKEGECESWCIERTTPAYSWYDNSTSNKSVYGGPRLIELVIRIYITETYNIIMEAYLGTTSLETKIKGTLSYV</sequence>
<dbReference type="RefSeq" id="WP_263049650.1">
    <property type="nucleotide sequence ID" value="NZ_CP106735.1"/>
</dbReference>
<protein>
    <submittedName>
        <fullName evidence="1">Fibrobacter succinogenes major paralogous domain-containing protein</fullName>
    </submittedName>
</protein>
<dbReference type="EMBL" id="CP106735">
    <property type="protein sequence ID" value="UXX77903.1"/>
    <property type="molecule type" value="Genomic_DNA"/>
</dbReference>
<name>A0ABY6CVL1_9BACT</name>
<proteinExistence type="predicted"/>
<dbReference type="Proteomes" id="UP001062165">
    <property type="component" value="Chromosome"/>
</dbReference>
<organism evidence="1 2">
    <name type="scientific">Reichenbachiella carrageenanivorans</name>
    <dbReference type="NCBI Taxonomy" id="2979869"/>
    <lineage>
        <taxon>Bacteria</taxon>
        <taxon>Pseudomonadati</taxon>
        <taxon>Bacteroidota</taxon>
        <taxon>Cytophagia</taxon>
        <taxon>Cytophagales</taxon>
        <taxon>Reichenbachiellaceae</taxon>
        <taxon>Reichenbachiella</taxon>
    </lineage>
</organism>
<evidence type="ECO:0000313" key="1">
    <source>
        <dbReference type="EMBL" id="UXX77903.1"/>
    </source>
</evidence>
<gene>
    <name evidence="1" type="ORF">N7E81_11040</name>
</gene>
<accession>A0ABY6CVL1</accession>
<reference evidence="1" key="1">
    <citation type="submission" date="2022-10" db="EMBL/GenBank/DDBJ databases">
        <title>Comparative genomics and taxonomic characterization of three novel marine species of genus Reichenbachiella exhibiting antioxidant and polysaccharide degradation activities.</title>
        <authorList>
            <person name="Muhammad N."/>
            <person name="Lee Y.-J."/>
            <person name="Ko J."/>
            <person name="Kim S.-G."/>
        </authorList>
    </citation>
    <scope>NUCLEOTIDE SEQUENCE</scope>
    <source>
        <strain evidence="1">Wsw4-B4</strain>
    </source>
</reference>